<proteinExistence type="predicted"/>
<evidence type="ECO:0000313" key="2">
    <source>
        <dbReference type="EMBL" id="GLV54346.1"/>
    </source>
</evidence>
<evidence type="ECO:0000259" key="1">
    <source>
        <dbReference type="Pfam" id="PF13182"/>
    </source>
</evidence>
<gene>
    <name evidence="2" type="ORF">KDH_11940</name>
</gene>
<dbReference type="EMBL" id="BSRI01000001">
    <property type="protein sequence ID" value="GLV54346.1"/>
    <property type="molecule type" value="Genomic_DNA"/>
</dbReference>
<accession>A0ABQ6FL19</accession>
<reference evidence="2 3" key="1">
    <citation type="submission" date="2023-02" db="EMBL/GenBank/DDBJ databases">
        <title>Dictyobacter halimunensis sp. nov., a new member of the class Ktedonobacteria from forest soil in a geothermal area.</title>
        <authorList>
            <person name="Rachmania M.K."/>
            <person name="Ningsih F."/>
            <person name="Sakai Y."/>
            <person name="Yabe S."/>
            <person name="Yokota A."/>
            <person name="Sjamsuridzal W."/>
        </authorList>
    </citation>
    <scope>NUCLEOTIDE SEQUENCE [LARGE SCALE GENOMIC DNA]</scope>
    <source>
        <strain evidence="2 3">S3.2.2.5</strain>
    </source>
</reference>
<evidence type="ECO:0000313" key="3">
    <source>
        <dbReference type="Proteomes" id="UP001344906"/>
    </source>
</evidence>
<feature type="domain" description="DUF4007" evidence="1">
    <location>
        <begin position="53"/>
        <end position="274"/>
    </location>
</feature>
<comment type="caution">
    <text evidence="2">The sequence shown here is derived from an EMBL/GenBank/DDBJ whole genome shotgun (WGS) entry which is preliminary data.</text>
</comment>
<sequence>MGKTMGFFQNFNLDLRRLSDALIYIQDNPTASQEDLARGMSVNKPVAAGFSGWLRHTGLANIVGNGDTLAKKSYQLTQFGQLVARYDPTLANLGTQWILHYYLSVKRDEASDAWYVLINHYLPFQTNFTGDKFQAYFENMMETDAKNRSALTKDPASALYTYVRPDALAKLHILEKQNNTYLVSRPNYPSPLIVGYMLFDWWQHRYDYTNTLRFSQLCNEEESIGRICLADVSQVRRFITDLTGLGYLSFSDTQHEPVNRLRQLQASSLLERYYEQR</sequence>
<name>A0ABQ6FL19_9CHLR</name>
<dbReference type="InterPro" id="IPR025248">
    <property type="entry name" value="DUF4007"/>
</dbReference>
<keyword evidence="3" id="KW-1185">Reference proteome</keyword>
<dbReference type="RefSeq" id="WP_338248036.1">
    <property type="nucleotide sequence ID" value="NZ_BSRI01000001.1"/>
</dbReference>
<organism evidence="2 3">
    <name type="scientific">Dictyobacter halimunensis</name>
    <dbReference type="NCBI Taxonomy" id="3026934"/>
    <lineage>
        <taxon>Bacteria</taxon>
        <taxon>Bacillati</taxon>
        <taxon>Chloroflexota</taxon>
        <taxon>Ktedonobacteria</taxon>
        <taxon>Ktedonobacterales</taxon>
        <taxon>Dictyobacteraceae</taxon>
        <taxon>Dictyobacter</taxon>
    </lineage>
</organism>
<dbReference type="Pfam" id="PF13182">
    <property type="entry name" value="DUF4007"/>
    <property type="match status" value="1"/>
</dbReference>
<dbReference type="Proteomes" id="UP001344906">
    <property type="component" value="Unassembled WGS sequence"/>
</dbReference>
<protein>
    <recommendedName>
        <fullName evidence="1">DUF4007 domain-containing protein</fullName>
    </recommendedName>
</protein>